<dbReference type="Proteomes" id="UP000557688">
    <property type="component" value="Unassembled WGS sequence"/>
</dbReference>
<dbReference type="EMBL" id="JACHXV010000031">
    <property type="protein sequence ID" value="MBB3175431.1"/>
    <property type="molecule type" value="Genomic_DNA"/>
</dbReference>
<keyword evidence="3" id="KW-1185">Reference proteome</keyword>
<gene>
    <name evidence="2" type="ORF">FHR90_003286</name>
</gene>
<evidence type="ECO:0000256" key="1">
    <source>
        <dbReference type="SAM" id="MobiDB-lite"/>
    </source>
</evidence>
<sequence length="100" mass="10658">MPFHISERLRRLRFSHRALDILLRQLTQKSTVVALLNAVVLLVGYHADPAKIDAVGLLLSLVDTVILALVQERPGPGPGCPPPPPPDDTCAPAPGDAPCP</sequence>
<name>A0A839V7N5_9PROT</name>
<protein>
    <submittedName>
        <fullName evidence="2">Uncharacterized protein</fullName>
    </submittedName>
</protein>
<feature type="region of interest" description="Disordered" evidence="1">
    <location>
        <begin position="73"/>
        <end position="100"/>
    </location>
</feature>
<organism evidence="2 3">
    <name type="scientific">Endobacter medicaginis</name>
    <dbReference type="NCBI Taxonomy" id="1181271"/>
    <lineage>
        <taxon>Bacteria</taxon>
        <taxon>Pseudomonadati</taxon>
        <taxon>Pseudomonadota</taxon>
        <taxon>Alphaproteobacteria</taxon>
        <taxon>Acetobacterales</taxon>
        <taxon>Acetobacteraceae</taxon>
        <taxon>Endobacter</taxon>
    </lineage>
</organism>
<proteinExistence type="predicted"/>
<reference evidence="2 3" key="1">
    <citation type="submission" date="2020-08" db="EMBL/GenBank/DDBJ databases">
        <title>Genomic Encyclopedia of Type Strains, Phase III (KMG-III): the genomes of soil and plant-associated and newly described type strains.</title>
        <authorList>
            <person name="Whitman W."/>
        </authorList>
    </citation>
    <scope>NUCLEOTIDE SEQUENCE [LARGE SCALE GENOMIC DNA]</scope>
    <source>
        <strain evidence="2 3">CECT 8088</strain>
    </source>
</reference>
<accession>A0A839V7N5</accession>
<evidence type="ECO:0000313" key="2">
    <source>
        <dbReference type="EMBL" id="MBB3175431.1"/>
    </source>
</evidence>
<dbReference type="AlphaFoldDB" id="A0A839V7N5"/>
<feature type="compositionally biased region" description="Pro residues" evidence="1">
    <location>
        <begin position="75"/>
        <end position="87"/>
    </location>
</feature>
<evidence type="ECO:0000313" key="3">
    <source>
        <dbReference type="Proteomes" id="UP000557688"/>
    </source>
</evidence>
<comment type="caution">
    <text evidence="2">The sequence shown here is derived from an EMBL/GenBank/DDBJ whole genome shotgun (WGS) entry which is preliminary data.</text>
</comment>